<comment type="caution">
    <text evidence="3">The sequence shown here is derived from an EMBL/GenBank/DDBJ whole genome shotgun (WGS) entry which is preliminary data.</text>
</comment>
<dbReference type="Proteomes" id="UP000236327">
    <property type="component" value="Unassembled WGS sequence"/>
</dbReference>
<gene>
    <name evidence="3" type="ORF">A8V01_04715</name>
</gene>
<evidence type="ECO:0000313" key="4">
    <source>
        <dbReference type="Proteomes" id="UP000236327"/>
    </source>
</evidence>
<feature type="chain" id="PRO_5014373270" description="Argininosuccinate lyase" evidence="2">
    <location>
        <begin position="30"/>
        <end position="128"/>
    </location>
</feature>
<dbReference type="RefSeq" id="WP_103095786.1">
    <property type="nucleotide sequence ID" value="NZ_LYMM01000029.1"/>
</dbReference>
<feature type="compositionally biased region" description="Polar residues" evidence="1">
    <location>
        <begin position="31"/>
        <end position="41"/>
    </location>
</feature>
<evidence type="ECO:0000313" key="3">
    <source>
        <dbReference type="EMBL" id="PNU05123.1"/>
    </source>
</evidence>
<evidence type="ECO:0000256" key="1">
    <source>
        <dbReference type="SAM" id="MobiDB-lite"/>
    </source>
</evidence>
<keyword evidence="2" id="KW-0732">Signal</keyword>
<feature type="signal peptide" evidence="2">
    <location>
        <begin position="1"/>
        <end position="29"/>
    </location>
</feature>
<feature type="compositionally biased region" description="Pro residues" evidence="1">
    <location>
        <begin position="96"/>
        <end position="105"/>
    </location>
</feature>
<accession>A0A2K2G260</accession>
<evidence type="ECO:0000256" key="2">
    <source>
        <dbReference type="SAM" id="SignalP"/>
    </source>
</evidence>
<proteinExistence type="predicted"/>
<name>A0A2K2G260_9SPHN</name>
<dbReference type="AlphaFoldDB" id="A0A2K2G260"/>
<keyword evidence="4" id="KW-1185">Reference proteome</keyword>
<reference evidence="3 4" key="1">
    <citation type="submission" date="2016-05" db="EMBL/GenBank/DDBJ databases">
        <title>Complete genome sequence of Novosphingobium guangzhouense SA925(T).</title>
        <authorList>
            <person name="Sha S."/>
        </authorList>
    </citation>
    <scope>NUCLEOTIDE SEQUENCE [LARGE SCALE GENOMIC DNA]</scope>
    <source>
        <strain evidence="3 4">SA925</strain>
    </source>
</reference>
<organism evidence="3 4">
    <name type="scientific">Novosphingobium guangzhouense</name>
    <dbReference type="NCBI Taxonomy" id="1850347"/>
    <lineage>
        <taxon>Bacteria</taxon>
        <taxon>Pseudomonadati</taxon>
        <taxon>Pseudomonadota</taxon>
        <taxon>Alphaproteobacteria</taxon>
        <taxon>Sphingomonadales</taxon>
        <taxon>Sphingomonadaceae</taxon>
        <taxon>Novosphingobium</taxon>
    </lineage>
</organism>
<feature type="region of interest" description="Disordered" evidence="1">
    <location>
        <begin position="26"/>
        <end position="128"/>
    </location>
</feature>
<dbReference type="EMBL" id="LYMM01000029">
    <property type="protein sequence ID" value="PNU05123.1"/>
    <property type="molecule type" value="Genomic_DNA"/>
</dbReference>
<feature type="compositionally biased region" description="Basic and acidic residues" evidence="1">
    <location>
        <begin position="45"/>
        <end position="58"/>
    </location>
</feature>
<evidence type="ECO:0008006" key="5">
    <source>
        <dbReference type="Google" id="ProtNLM"/>
    </source>
</evidence>
<sequence>MIACALFNNPRGKALLGFAALLMLGGCNPASGPTPTESATQDAAAEAKARAKAEREAKLAAFYGGDAPAEEDKDALRDEKPDTPAPRPPGIATSAPQPPSLPPPSISGAADVPPMRPPAPDPGIGKVE</sequence>
<protein>
    <recommendedName>
        <fullName evidence="5">Argininosuccinate lyase</fullName>
    </recommendedName>
</protein>